<dbReference type="GO" id="GO:0016592">
    <property type="term" value="C:mediator complex"/>
    <property type="evidence" value="ECO:0007669"/>
    <property type="project" value="InterPro"/>
</dbReference>
<gene>
    <name evidence="7" type="primary">MED9</name>
    <name evidence="10" type="ORF">QBC41DRAFT_393032</name>
</gene>
<comment type="subcellular location">
    <subcellularLocation>
        <location evidence="1 7">Nucleus</location>
    </subcellularLocation>
</comment>
<evidence type="ECO:0000313" key="11">
    <source>
        <dbReference type="Proteomes" id="UP001174997"/>
    </source>
</evidence>
<dbReference type="AlphaFoldDB" id="A0AA39ZME1"/>
<comment type="similarity">
    <text evidence="2 7">Belongs to the Mediator complex subunit 9 family.</text>
</comment>
<dbReference type="Proteomes" id="UP001174997">
    <property type="component" value="Unassembled WGS sequence"/>
</dbReference>
<name>A0AA39ZME1_9PEZI</name>
<dbReference type="EMBL" id="JAULSY010000005">
    <property type="protein sequence ID" value="KAK0673691.1"/>
    <property type="molecule type" value="Genomic_DNA"/>
</dbReference>
<keyword evidence="8" id="KW-0175">Coiled coil</keyword>
<keyword evidence="6 7" id="KW-0539">Nucleus</keyword>
<feature type="region of interest" description="Disordered" evidence="9">
    <location>
        <begin position="1"/>
        <end position="27"/>
    </location>
</feature>
<evidence type="ECO:0000256" key="2">
    <source>
        <dbReference type="ARBA" id="ARBA00008089"/>
    </source>
</evidence>
<keyword evidence="4 7" id="KW-0010">Activator</keyword>
<evidence type="ECO:0000256" key="8">
    <source>
        <dbReference type="SAM" id="Coils"/>
    </source>
</evidence>
<comment type="function">
    <text evidence="7">Component of the Mediator complex, a coactivator involved in the regulated transcription of nearly all RNA polymerase II-dependent genes. Mediator functions as a bridge to convey information from gene-specific regulatory proteins to the basal RNA polymerase II transcription machinery. Mediator is recruited to promoters by direct interactions with regulatory proteins and serves as a scaffold for the assembly of a functional preinitiation complex with RNA polymerase II and the general transcription factors.</text>
</comment>
<feature type="compositionally biased region" description="Pro residues" evidence="9">
    <location>
        <begin position="1"/>
        <end position="18"/>
    </location>
</feature>
<feature type="compositionally biased region" description="Low complexity" evidence="9">
    <location>
        <begin position="39"/>
        <end position="50"/>
    </location>
</feature>
<dbReference type="GO" id="GO:0003712">
    <property type="term" value="F:transcription coregulator activity"/>
    <property type="evidence" value="ECO:0007669"/>
    <property type="project" value="InterPro"/>
</dbReference>
<proteinExistence type="inferred from homology"/>
<keyword evidence="11" id="KW-1185">Reference proteome</keyword>
<protein>
    <recommendedName>
        <fullName evidence="7">Mediator of RNA polymerase II transcription subunit 9</fullName>
    </recommendedName>
    <alternativeName>
        <fullName evidence="7">Mediator complex subunit 9</fullName>
    </alternativeName>
</protein>
<comment type="caution">
    <text evidence="10">The sequence shown here is derived from an EMBL/GenBank/DDBJ whole genome shotgun (WGS) entry which is preliminary data.</text>
</comment>
<evidence type="ECO:0000256" key="9">
    <source>
        <dbReference type="SAM" id="MobiDB-lite"/>
    </source>
</evidence>
<organism evidence="10 11">
    <name type="scientific">Cercophora samala</name>
    <dbReference type="NCBI Taxonomy" id="330535"/>
    <lineage>
        <taxon>Eukaryota</taxon>
        <taxon>Fungi</taxon>
        <taxon>Dikarya</taxon>
        <taxon>Ascomycota</taxon>
        <taxon>Pezizomycotina</taxon>
        <taxon>Sordariomycetes</taxon>
        <taxon>Sordariomycetidae</taxon>
        <taxon>Sordariales</taxon>
        <taxon>Lasiosphaeriaceae</taxon>
        <taxon>Cercophora</taxon>
    </lineage>
</organism>
<evidence type="ECO:0000256" key="6">
    <source>
        <dbReference type="ARBA" id="ARBA00023242"/>
    </source>
</evidence>
<dbReference type="InterPro" id="IPR011425">
    <property type="entry name" value="Med9"/>
</dbReference>
<dbReference type="Pfam" id="PF07544">
    <property type="entry name" value="Med9"/>
    <property type="match status" value="1"/>
</dbReference>
<evidence type="ECO:0000256" key="4">
    <source>
        <dbReference type="ARBA" id="ARBA00023159"/>
    </source>
</evidence>
<feature type="region of interest" description="Disordered" evidence="9">
    <location>
        <begin position="39"/>
        <end position="74"/>
    </location>
</feature>
<evidence type="ECO:0000256" key="1">
    <source>
        <dbReference type="ARBA" id="ARBA00004123"/>
    </source>
</evidence>
<evidence type="ECO:0000256" key="5">
    <source>
        <dbReference type="ARBA" id="ARBA00023163"/>
    </source>
</evidence>
<keyword evidence="3 7" id="KW-0805">Transcription regulation</keyword>
<keyword evidence="5 7" id="KW-0804">Transcription</keyword>
<sequence length="153" mass="16782">MPTSPPPIKGPLPLPPSLSPSDLDTLPPLLPLLHTLRSALSSSTSSSQPTAKPPPVTGVTGTTPLPTSNPQTTLPFTTKELASSTDPIKHKLQRARHSIRQMEDISRLIPQQENEIAQLEKRRKKQAEMLAKIKEEGLVFSREGERDEGRMVE</sequence>
<comment type="subunit">
    <text evidence="7">Component of the Mediator complex.</text>
</comment>
<evidence type="ECO:0000256" key="3">
    <source>
        <dbReference type="ARBA" id="ARBA00023015"/>
    </source>
</evidence>
<feature type="compositionally biased region" description="Low complexity" evidence="9">
    <location>
        <begin position="57"/>
        <end position="66"/>
    </location>
</feature>
<reference evidence="10" key="1">
    <citation type="submission" date="2023-06" db="EMBL/GenBank/DDBJ databases">
        <title>Genome-scale phylogeny and comparative genomics of the fungal order Sordariales.</title>
        <authorList>
            <consortium name="Lawrence Berkeley National Laboratory"/>
            <person name="Hensen N."/>
            <person name="Bonometti L."/>
            <person name="Westerberg I."/>
            <person name="Brannstrom I.O."/>
            <person name="Guillou S."/>
            <person name="Cros-Aarteil S."/>
            <person name="Calhoun S."/>
            <person name="Haridas S."/>
            <person name="Kuo A."/>
            <person name="Mondo S."/>
            <person name="Pangilinan J."/>
            <person name="Riley R."/>
            <person name="Labutti K."/>
            <person name="Andreopoulos B."/>
            <person name="Lipzen A."/>
            <person name="Chen C."/>
            <person name="Yanf M."/>
            <person name="Daum C."/>
            <person name="Ng V."/>
            <person name="Clum A."/>
            <person name="Steindorff A."/>
            <person name="Ohm R."/>
            <person name="Martin F."/>
            <person name="Silar P."/>
            <person name="Natvig D."/>
            <person name="Lalanne C."/>
            <person name="Gautier V."/>
            <person name="Ament-Velasquez S.L."/>
            <person name="Kruys A."/>
            <person name="Hutchinson M.I."/>
            <person name="Powell A.J."/>
            <person name="Barry K."/>
            <person name="Miller A.N."/>
            <person name="Grigoriev I.V."/>
            <person name="Debuchy R."/>
            <person name="Gladieux P."/>
            <person name="Thoren M.H."/>
            <person name="Johannesson H."/>
        </authorList>
    </citation>
    <scope>NUCLEOTIDE SEQUENCE</scope>
    <source>
        <strain evidence="10">CBS 307.81</strain>
    </source>
</reference>
<evidence type="ECO:0000313" key="10">
    <source>
        <dbReference type="EMBL" id="KAK0673691.1"/>
    </source>
</evidence>
<accession>A0AA39ZME1</accession>
<feature type="coiled-coil region" evidence="8">
    <location>
        <begin position="102"/>
        <end position="136"/>
    </location>
</feature>
<dbReference type="GO" id="GO:0006357">
    <property type="term" value="P:regulation of transcription by RNA polymerase II"/>
    <property type="evidence" value="ECO:0007669"/>
    <property type="project" value="InterPro"/>
</dbReference>
<evidence type="ECO:0000256" key="7">
    <source>
        <dbReference type="RuleBase" id="RU364145"/>
    </source>
</evidence>